<feature type="compositionally biased region" description="Basic and acidic residues" evidence="2">
    <location>
        <begin position="964"/>
        <end position="986"/>
    </location>
</feature>
<keyword evidence="1 3" id="KW-0732">Signal</keyword>
<evidence type="ECO:0000256" key="3">
    <source>
        <dbReference type="SAM" id="SignalP"/>
    </source>
</evidence>
<feature type="domain" description="Gingipain" evidence="4">
    <location>
        <begin position="661"/>
        <end position="896"/>
    </location>
</feature>
<feature type="region of interest" description="Disordered" evidence="2">
    <location>
        <begin position="1013"/>
        <end position="1091"/>
    </location>
</feature>
<dbReference type="InterPro" id="IPR038490">
    <property type="entry name" value="Gingipain_propep_sf"/>
</dbReference>
<dbReference type="Pfam" id="PF01364">
    <property type="entry name" value="Peptidase_C25"/>
    <property type="match status" value="1"/>
</dbReference>
<dbReference type="GO" id="GO:0006508">
    <property type="term" value="P:proteolysis"/>
    <property type="evidence" value="ECO:0007669"/>
    <property type="project" value="InterPro"/>
</dbReference>
<comment type="caution">
    <text evidence="5">The sequence shown here is derived from an EMBL/GenBank/DDBJ whole genome shotgun (WGS) entry which is preliminary data.</text>
</comment>
<feature type="region of interest" description="Disordered" evidence="2">
    <location>
        <begin position="199"/>
        <end position="219"/>
    </location>
</feature>
<dbReference type="SUPFAM" id="SSF52129">
    <property type="entry name" value="Caspase-like"/>
    <property type="match status" value="1"/>
</dbReference>
<sequence>MSLPFRALSLLLLFAVWAGVASGEAAVPRVESVTATGYRVTVPVPEPEIRIEEVFGENLAEISLPGGAFDSPAGAPQLPSITLLLRVPWGVDPRVTASPGAERSLGALKPVPLPHLVSDRAVWRSVSAAEIASYLERPEYSPRGAGASQPPLWSAVTSAAGVERVLQVTLRPIRWDPRSGQATALERVTLEVSWEKPVRPELGQGPASTGAVAPIRGEVGRDGAVGPRYAARPASTSGARPVVGAGRRASAYAGPLRVQPTRPWVRLGVLRPGLYAVSPADLASAGVSVSGIDPASFRVFRRNPGDLPESVDVDLGPDSLRECAIVVTGEGDAVFDPGDRIYVYATGATGFGYDLTLGGSTNYLEPQRSDEESLWLTWGPGPVPSPARRMAVRDAAPVSAAPSVTSVRHRVHYEENRVRDFNLFDPSLRWERWFYRLFTQGSRIAFPLALPGSETGGQGSLLLRMWGKGISVGPPPVDDHYTNLFWDGALVASGSWNFTTPKDLIASRFTVRASDTLQVEVPRLTDPLDPNRFDQSELAWFEITYPRRLRAINDTLQFAADSAVSGTVHYVVDGITDTTAVWFLDRTDPENPVRYGNGAYSGASAPFGLTLEDSVAAGSPRRYALVSMARASRPATITRYAPASSPHAADDLLEPANGADYLIVSHPSLTAAAESLATYRAGRLSGFVSPRVAIATTDRIAAQFGGGYLDPTAIRNFLAYATRHWGPAAPTYVCLLGDASLDPKNYLGFGTQDLVPTYANYYDTSVPVQYVSDDFYGFLDGPGDQILDLAVGRLPAKSALEALTLVRGKIQAYEAADELDPWRARALLCADDSRKRDEDDPLGNQHVMQMERKDTQHIPYPIERSKVYLNDYAFADTTHQSKPAARDDFIARINQGNCRPRVGRRRRRRAGVSIIRCRPPDEREAAQHLRLFQLHRRQVRRAGPGGAGRASAQGTDRRGRRGHRGDGECVPLREHPAERRDRRPALSDRAACGLDPHRRLGLRAGEERPRELGRAEIRALGGPGAGASCPARERRVGEIPAGLAPAGGSRGHPGPRARPRLDPGHALDRNWPLTSTREAVSPDPDRAELVQ</sequence>
<dbReference type="InterPro" id="IPR001769">
    <property type="entry name" value="Gingipain"/>
</dbReference>
<evidence type="ECO:0000313" key="6">
    <source>
        <dbReference type="Proteomes" id="UP000316852"/>
    </source>
</evidence>
<dbReference type="Gene3D" id="3.40.50.10390">
    <property type="entry name" value="Gingipain r, domain 1"/>
    <property type="match status" value="1"/>
</dbReference>
<dbReference type="Gene3D" id="2.60.40.3800">
    <property type="match status" value="1"/>
</dbReference>
<evidence type="ECO:0000259" key="4">
    <source>
        <dbReference type="Pfam" id="PF01364"/>
    </source>
</evidence>
<dbReference type="EMBL" id="VBOW01000009">
    <property type="protein sequence ID" value="TMQ60807.1"/>
    <property type="molecule type" value="Genomic_DNA"/>
</dbReference>
<dbReference type="AlphaFoldDB" id="A0A538TB46"/>
<feature type="compositionally biased region" description="Basic and acidic residues" evidence="2">
    <location>
        <begin position="1059"/>
        <end position="1068"/>
    </location>
</feature>
<dbReference type="InterPro" id="IPR029031">
    <property type="entry name" value="Gingipain_N_sf"/>
</dbReference>
<reference evidence="5 6" key="1">
    <citation type="journal article" date="2019" name="Nat. Microbiol.">
        <title>Mediterranean grassland soil C-N compound turnover is dependent on rainfall and depth, and is mediated by genomically divergent microorganisms.</title>
        <authorList>
            <person name="Diamond S."/>
            <person name="Andeer P.F."/>
            <person name="Li Z."/>
            <person name="Crits-Christoph A."/>
            <person name="Burstein D."/>
            <person name="Anantharaman K."/>
            <person name="Lane K.R."/>
            <person name="Thomas B.C."/>
            <person name="Pan C."/>
            <person name="Northen T.R."/>
            <person name="Banfield J.F."/>
        </authorList>
    </citation>
    <scope>NUCLEOTIDE SEQUENCE [LARGE SCALE GENOMIC DNA]</scope>
    <source>
        <strain evidence="5">WS_6</strain>
    </source>
</reference>
<feature type="region of interest" description="Disordered" evidence="2">
    <location>
        <begin position="936"/>
        <end position="992"/>
    </location>
</feature>
<dbReference type="GO" id="GO:0008234">
    <property type="term" value="F:cysteine-type peptidase activity"/>
    <property type="evidence" value="ECO:0007669"/>
    <property type="project" value="InterPro"/>
</dbReference>
<evidence type="ECO:0000256" key="2">
    <source>
        <dbReference type="SAM" id="MobiDB-lite"/>
    </source>
</evidence>
<feature type="signal peptide" evidence="3">
    <location>
        <begin position="1"/>
        <end position="18"/>
    </location>
</feature>
<proteinExistence type="predicted"/>
<feature type="chain" id="PRO_5022214432" description="Gingipain domain-containing protein" evidence="3">
    <location>
        <begin position="19"/>
        <end position="1091"/>
    </location>
</feature>
<protein>
    <recommendedName>
        <fullName evidence="4">Gingipain domain-containing protein</fullName>
    </recommendedName>
</protein>
<accession>A0A538TB46</accession>
<name>A0A538TB46_UNCEI</name>
<evidence type="ECO:0000256" key="1">
    <source>
        <dbReference type="ARBA" id="ARBA00022729"/>
    </source>
</evidence>
<gene>
    <name evidence="5" type="ORF">E6K76_00675</name>
</gene>
<evidence type="ECO:0000313" key="5">
    <source>
        <dbReference type="EMBL" id="TMQ60807.1"/>
    </source>
</evidence>
<organism evidence="5 6">
    <name type="scientific">Eiseniibacteriota bacterium</name>
    <dbReference type="NCBI Taxonomy" id="2212470"/>
    <lineage>
        <taxon>Bacteria</taxon>
        <taxon>Candidatus Eiseniibacteriota</taxon>
    </lineage>
</organism>
<dbReference type="Proteomes" id="UP000316852">
    <property type="component" value="Unassembled WGS sequence"/>
</dbReference>
<dbReference type="InterPro" id="IPR029030">
    <property type="entry name" value="Caspase-like_dom_sf"/>
</dbReference>